<dbReference type="GO" id="GO:0005975">
    <property type="term" value="P:carbohydrate metabolic process"/>
    <property type="evidence" value="ECO:0007669"/>
    <property type="project" value="InterPro"/>
</dbReference>
<protein>
    <recommendedName>
        <fullName evidence="3">beta-N-acetylhexosaminidase</fullName>
        <ecNumber evidence="3">3.2.1.52</ecNumber>
    </recommendedName>
</protein>
<dbReference type="SUPFAM" id="SSF51445">
    <property type="entry name" value="(Trans)glycosidases"/>
    <property type="match status" value="1"/>
</dbReference>
<dbReference type="InterPro" id="IPR036962">
    <property type="entry name" value="Glyco_hydro_3_N_sf"/>
</dbReference>
<dbReference type="PANTHER" id="PTHR30480">
    <property type="entry name" value="BETA-HEXOSAMINIDASE-RELATED"/>
    <property type="match status" value="1"/>
</dbReference>
<dbReference type="PROSITE" id="PS00775">
    <property type="entry name" value="GLYCOSYL_HYDROL_F3"/>
    <property type="match status" value="1"/>
</dbReference>
<keyword evidence="5" id="KW-0326">Glycosidase</keyword>
<dbReference type="Gene3D" id="3.40.50.1700">
    <property type="entry name" value="Glycoside hydrolase family 3 C-terminal domain"/>
    <property type="match status" value="1"/>
</dbReference>
<dbReference type="AlphaFoldDB" id="A0A2J6WNX3"/>
<accession>A0A2J6WNX3</accession>
<organism evidence="7 8">
    <name type="scientific">Thermodesulfovibrio aggregans</name>
    <dbReference type="NCBI Taxonomy" id="86166"/>
    <lineage>
        <taxon>Bacteria</taxon>
        <taxon>Pseudomonadati</taxon>
        <taxon>Nitrospirota</taxon>
        <taxon>Thermodesulfovibrionia</taxon>
        <taxon>Thermodesulfovibrionales</taxon>
        <taxon>Thermodesulfovibrionaceae</taxon>
        <taxon>Thermodesulfovibrio</taxon>
    </lineage>
</organism>
<comment type="caution">
    <text evidence="7">The sequence shown here is derived from an EMBL/GenBank/DDBJ whole genome shotgun (WGS) entry which is preliminary data.</text>
</comment>
<dbReference type="Pfam" id="PF00933">
    <property type="entry name" value="Glyco_hydro_3"/>
    <property type="match status" value="1"/>
</dbReference>
<dbReference type="InterPro" id="IPR050226">
    <property type="entry name" value="NagZ_Beta-hexosaminidase"/>
</dbReference>
<dbReference type="EC" id="3.2.1.52" evidence="3"/>
<comment type="catalytic activity">
    <reaction evidence="1">
        <text>Hydrolysis of terminal non-reducing N-acetyl-D-hexosamine residues in N-acetyl-beta-D-hexosaminides.</text>
        <dbReference type="EC" id="3.2.1.52"/>
    </reaction>
</comment>
<reference evidence="7 8" key="1">
    <citation type="submission" date="2018-01" db="EMBL/GenBank/DDBJ databases">
        <title>Metagenomic assembled genomes from two thermal pools in the Uzon Caldera, Kamchatka, Russia.</title>
        <authorList>
            <person name="Wilkins L."/>
            <person name="Ettinger C."/>
        </authorList>
    </citation>
    <scope>NUCLEOTIDE SEQUENCE [LARGE SCALE GENOMIC DNA]</scope>
    <source>
        <strain evidence="7">ZAV-04</strain>
    </source>
</reference>
<gene>
    <name evidence="7" type="ORF">C0186_02210</name>
</gene>
<evidence type="ECO:0000256" key="1">
    <source>
        <dbReference type="ARBA" id="ARBA00001231"/>
    </source>
</evidence>
<dbReference type="GO" id="GO:0004563">
    <property type="term" value="F:beta-N-acetylhexosaminidase activity"/>
    <property type="evidence" value="ECO:0007669"/>
    <property type="project" value="UniProtKB-EC"/>
</dbReference>
<evidence type="ECO:0000313" key="8">
    <source>
        <dbReference type="Proteomes" id="UP000242288"/>
    </source>
</evidence>
<evidence type="ECO:0000256" key="5">
    <source>
        <dbReference type="ARBA" id="ARBA00023295"/>
    </source>
</evidence>
<keyword evidence="4" id="KW-0378">Hydrolase</keyword>
<dbReference type="Proteomes" id="UP000242288">
    <property type="component" value="Unassembled WGS sequence"/>
</dbReference>
<dbReference type="GO" id="GO:0009254">
    <property type="term" value="P:peptidoglycan turnover"/>
    <property type="evidence" value="ECO:0007669"/>
    <property type="project" value="TreeGrafter"/>
</dbReference>
<proteinExistence type="inferred from homology"/>
<dbReference type="Gene3D" id="3.20.20.300">
    <property type="entry name" value="Glycoside hydrolase, family 3, N-terminal domain"/>
    <property type="match status" value="1"/>
</dbReference>
<dbReference type="InterPro" id="IPR001764">
    <property type="entry name" value="Glyco_hydro_3_N"/>
</dbReference>
<evidence type="ECO:0000256" key="3">
    <source>
        <dbReference type="ARBA" id="ARBA00012663"/>
    </source>
</evidence>
<evidence type="ECO:0000256" key="4">
    <source>
        <dbReference type="ARBA" id="ARBA00022801"/>
    </source>
</evidence>
<dbReference type="InterPro" id="IPR019800">
    <property type="entry name" value="Glyco_hydro_3_AS"/>
</dbReference>
<dbReference type="InterPro" id="IPR036881">
    <property type="entry name" value="Glyco_hydro_3_C_sf"/>
</dbReference>
<evidence type="ECO:0000256" key="2">
    <source>
        <dbReference type="ARBA" id="ARBA00005336"/>
    </source>
</evidence>
<dbReference type="InterPro" id="IPR017853">
    <property type="entry name" value="GH"/>
</dbReference>
<dbReference type="PANTHER" id="PTHR30480:SF13">
    <property type="entry name" value="BETA-HEXOSAMINIDASE"/>
    <property type="match status" value="1"/>
</dbReference>
<sequence length="478" mass="53746">MNNLMNLIIARLDGEKINYLRYRHYIEKLVKDGIGGFVVFGGDYEEIKNFIQHLQSMALEPLIIASDIERGVGQQIKNATLIPSQMGIRAGFDLKKDMAELKALYSIVIKEALDVGINLALVPVLDVNTEPENPIICTRAFSDNPEVVSQYGRFFIKFFESHGLLTCAKHFPGHGATRIDSHLGLPHIADNIETHIKPFKEAIKSRVSSIMVGHIVASDIKPASLSEKTINELLKQKLGFKGTVVTDAMNMKALMEYENPHTLAIMAGADIVLHPENPYNAMEEIKTAYKQGLITDIRIKEACRRISKLREKIKRKFPIVKQENVSLIHRAFKKTVTVIKNEIDDLNSRQIVPYLTGAYNEEIKKAFQNYFGSAYDLKEYKPSNAMPLIAAFTNIKAAGKEYLLSENQKTIIRKIISNNKAIVVSFGNPYVLSPFKKAKAILTVYDSHEIAVLAFLDALNEGFKKTGKLPVKIEWIDE</sequence>
<evidence type="ECO:0000259" key="6">
    <source>
        <dbReference type="Pfam" id="PF00933"/>
    </source>
</evidence>
<name>A0A2J6WNX3_9BACT</name>
<feature type="domain" description="Glycoside hydrolase family 3 N-terminal" evidence="6">
    <location>
        <begin position="26"/>
        <end position="308"/>
    </location>
</feature>
<dbReference type="EMBL" id="PNIO01000015">
    <property type="protein sequence ID" value="PMP72081.1"/>
    <property type="molecule type" value="Genomic_DNA"/>
</dbReference>
<evidence type="ECO:0000313" key="7">
    <source>
        <dbReference type="EMBL" id="PMP72081.1"/>
    </source>
</evidence>
<comment type="similarity">
    <text evidence="2">Belongs to the glycosyl hydrolase 3 family.</text>
</comment>